<reference evidence="3" key="1">
    <citation type="submission" date="2020-10" db="EMBL/GenBank/DDBJ databases">
        <authorList>
            <person name="Han B."/>
            <person name="Lu T."/>
            <person name="Zhao Q."/>
            <person name="Huang X."/>
            <person name="Zhao Y."/>
        </authorList>
    </citation>
    <scope>NUCLEOTIDE SEQUENCE</scope>
</reference>
<feature type="domain" description="Myb/SANT-like" evidence="2">
    <location>
        <begin position="202"/>
        <end position="292"/>
    </location>
</feature>
<dbReference type="Proteomes" id="UP000604825">
    <property type="component" value="Unassembled WGS sequence"/>
</dbReference>
<feature type="compositionally biased region" description="Acidic residues" evidence="1">
    <location>
        <begin position="336"/>
        <end position="355"/>
    </location>
</feature>
<dbReference type="OrthoDB" id="687857at2759"/>
<protein>
    <recommendedName>
        <fullName evidence="2">Myb/SANT-like domain-containing protein</fullName>
    </recommendedName>
</protein>
<evidence type="ECO:0000256" key="1">
    <source>
        <dbReference type="SAM" id="MobiDB-lite"/>
    </source>
</evidence>
<sequence length="460" mass="49761">MDGDGFDLWSSQPSASGLARAGLDLNSQAPAAEGFLGIRLYEDFLQGDDVELLPGRGRGSGLPPYRPPRAGAGDAWATLAPQQARQLLFGGSSSAAAGRGGGNGGGYTGRSSSGVGGGVRQRTNSAATAAARRPQRTNTASRGSGGQGVPLPRAPRAPRSGVRGQASGSGATFNIDDEAMEDDVEELASSGGPPVSHSSRAQWNDANNACLLELCIEQRRAGTYNGSQMSGEGYQAIVDGLLARRRLVYTRGQVKNQIGVFKNTHAFWRYLQTHTGLGRRPDGSIDADHNFWLTHTEKKPYLKKLLTSPPANEDLLDELFRGYTVDGTTAFVPGDDYGDNEGQDARTEDEEEEEFAQTPTMKRSKSPMVKIVKDIASTFKESVAANTKQIQKRANDKAAFSVKRCQELAFECGVEKTVDSVYAMSKMFETGYQREFFCGQLTLELRLGYFKKWCRDNNLE</sequence>
<feature type="region of interest" description="Disordered" evidence="1">
    <location>
        <begin position="92"/>
        <end position="173"/>
    </location>
</feature>
<comment type="caution">
    <text evidence="3">The sequence shown here is derived from an EMBL/GenBank/DDBJ whole genome shotgun (WGS) entry which is preliminary data.</text>
</comment>
<evidence type="ECO:0000313" key="4">
    <source>
        <dbReference type="Proteomes" id="UP000604825"/>
    </source>
</evidence>
<evidence type="ECO:0000313" key="3">
    <source>
        <dbReference type="EMBL" id="CAD6217034.1"/>
    </source>
</evidence>
<feature type="region of interest" description="Disordered" evidence="1">
    <location>
        <begin position="332"/>
        <end position="363"/>
    </location>
</feature>
<dbReference type="Pfam" id="PF12776">
    <property type="entry name" value="Myb_DNA-bind_3"/>
    <property type="match status" value="1"/>
</dbReference>
<organism evidence="3 4">
    <name type="scientific">Miscanthus lutarioriparius</name>
    <dbReference type="NCBI Taxonomy" id="422564"/>
    <lineage>
        <taxon>Eukaryota</taxon>
        <taxon>Viridiplantae</taxon>
        <taxon>Streptophyta</taxon>
        <taxon>Embryophyta</taxon>
        <taxon>Tracheophyta</taxon>
        <taxon>Spermatophyta</taxon>
        <taxon>Magnoliopsida</taxon>
        <taxon>Liliopsida</taxon>
        <taxon>Poales</taxon>
        <taxon>Poaceae</taxon>
        <taxon>PACMAD clade</taxon>
        <taxon>Panicoideae</taxon>
        <taxon>Andropogonodae</taxon>
        <taxon>Andropogoneae</taxon>
        <taxon>Saccharinae</taxon>
        <taxon>Miscanthus</taxon>
    </lineage>
</organism>
<accession>A0A811MWE0</accession>
<dbReference type="AlphaFoldDB" id="A0A811MWE0"/>
<name>A0A811MWE0_9POAL</name>
<proteinExistence type="predicted"/>
<keyword evidence="4" id="KW-1185">Reference proteome</keyword>
<feature type="compositionally biased region" description="Gly residues" evidence="1">
    <location>
        <begin position="98"/>
        <end position="119"/>
    </location>
</feature>
<dbReference type="PANTHER" id="PTHR47069">
    <property type="match status" value="1"/>
</dbReference>
<feature type="compositionally biased region" description="Low complexity" evidence="1">
    <location>
        <begin position="120"/>
        <end position="140"/>
    </location>
</feature>
<dbReference type="PANTHER" id="PTHR47069:SF12">
    <property type="entry name" value="OS01G0545800 PROTEIN"/>
    <property type="match status" value="1"/>
</dbReference>
<gene>
    <name evidence="3" type="ORF">NCGR_LOCUS11182</name>
</gene>
<evidence type="ECO:0000259" key="2">
    <source>
        <dbReference type="Pfam" id="PF12776"/>
    </source>
</evidence>
<dbReference type="InterPro" id="IPR024752">
    <property type="entry name" value="Myb/SANT-like_dom"/>
</dbReference>
<dbReference type="EMBL" id="CAJGYO010000003">
    <property type="protein sequence ID" value="CAD6217034.1"/>
    <property type="molecule type" value="Genomic_DNA"/>
</dbReference>